<dbReference type="PANTHER" id="PTHR43665">
    <property type="entry name" value="ISOPENTENYL-DIPHOSPHATE DELTA-ISOMERASE"/>
    <property type="match status" value="1"/>
</dbReference>
<dbReference type="Gene3D" id="3.20.20.70">
    <property type="entry name" value="Aldolase class I"/>
    <property type="match status" value="1"/>
</dbReference>
<comment type="similarity">
    <text evidence="11">Belongs to the IPP isomerase type 2 family.</text>
</comment>
<organism evidence="13">
    <name type="scientific">Lactobacillus delbrueckii subsp. lactis</name>
    <dbReference type="NCBI Taxonomy" id="29397"/>
    <lineage>
        <taxon>Bacteria</taxon>
        <taxon>Bacillati</taxon>
        <taxon>Bacillota</taxon>
        <taxon>Bacilli</taxon>
        <taxon>Lactobacillales</taxon>
        <taxon>Lactobacillaceae</taxon>
        <taxon>Lactobacillus</taxon>
    </lineage>
</organism>
<keyword evidence="8 11" id="KW-0414">Isoprene biosynthesis</keyword>
<evidence type="ECO:0000256" key="7">
    <source>
        <dbReference type="ARBA" id="ARBA00022857"/>
    </source>
</evidence>
<evidence type="ECO:0000256" key="9">
    <source>
        <dbReference type="ARBA" id="ARBA00023235"/>
    </source>
</evidence>
<comment type="function">
    <text evidence="11">Involved in the biosynthesis of isoprenoids. Catalyzes the 1,3-allylic rearrangement of the homoallylic substrate isopentenyl (IPP) to its allylic isomer, dimethylallyl diphosphate (DMAPP).</text>
</comment>
<dbReference type="GO" id="GO:0005737">
    <property type="term" value="C:cytoplasm"/>
    <property type="evidence" value="ECO:0007669"/>
    <property type="project" value="UniProtKB-SubCell"/>
</dbReference>
<dbReference type="Pfam" id="PF01070">
    <property type="entry name" value="FMN_dh"/>
    <property type="match status" value="1"/>
</dbReference>
<dbReference type="GO" id="GO:0016491">
    <property type="term" value="F:oxidoreductase activity"/>
    <property type="evidence" value="ECO:0007669"/>
    <property type="project" value="InterPro"/>
</dbReference>
<dbReference type="NCBIfam" id="TIGR02151">
    <property type="entry name" value="IPP_isom_2"/>
    <property type="match status" value="1"/>
</dbReference>
<feature type="binding site" evidence="11">
    <location>
        <position position="184"/>
    </location>
    <ligand>
        <name>FMN</name>
        <dbReference type="ChEBI" id="CHEBI:58210"/>
    </ligand>
</feature>
<feature type="binding site" evidence="11">
    <location>
        <position position="94"/>
    </location>
    <ligand>
        <name>FMN</name>
        <dbReference type="ChEBI" id="CHEBI:58210"/>
    </ligand>
</feature>
<feature type="binding site" evidence="11">
    <location>
        <begin position="7"/>
        <end position="8"/>
    </location>
    <ligand>
        <name>substrate</name>
    </ligand>
</feature>
<feature type="binding site" evidence="11">
    <location>
        <begin position="257"/>
        <end position="259"/>
    </location>
    <ligand>
        <name>FMN</name>
        <dbReference type="ChEBI" id="CHEBI:58210"/>
    </ligand>
</feature>
<dbReference type="AlphaFoldDB" id="A0A1L3JW63"/>
<keyword evidence="3 11" id="KW-0285">Flavoprotein</keyword>
<name>A0A1L3JW63_LACDL</name>
<dbReference type="SUPFAM" id="SSF51395">
    <property type="entry name" value="FMN-linked oxidoreductases"/>
    <property type="match status" value="1"/>
</dbReference>
<dbReference type="EC" id="5.3.3.2" evidence="11"/>
<keyword evidence="7 11" id="KW-0521">NADP</keyword>
<proteinExistence type="inferred from homology"/>
<gene>
    <name evidence="11" type="primary">fni</name>
    <name evidence="13" type="ORF">DQL93_06460</name>
</gene>
<comment type="subcellular location">
    <subcellularLocation>
        <location evidence="11">Cytoplasm</location>
    </subcellularLocation>
</comment>
<evidence type="ECO:0000256" key="1">
    <source>
        <dbReference type="ARBA" id="ARBA00001917"/>
    </source>
</evidence>
<dbReference type="OrthoDB" id="9795032at2"/>
<evidence type="ECO:0000256" key="2">
    <source>
        <dbReference type="ARBA" id="ARBA00022490"/>
    </source>
</evidence>
<dbReference type="GO" id="GO:0070402">
    <property type="term" value="F:NADPH binding"/>
    <property type="evidence" value="ECO:0007669"/>
    <property type="project" value="UniProtKB-UniRule"/>
</dbReference>
<dbReference type="EMBL" id="CP031023">
    <property type="protein sequence ID" value="AZA16204.1"/>
    <property type="molecule type" value="Genomic_DNA"/>
</dbReference>
<keyword evidence="5 11" id="KW-0479">Metal-binding</keyword>
<dbReference type="InterPro" id="IPR000262">
    <property type="entry name" value="FMN-dep_DH"/>
</dbReference>
<dbReference type="RefSeq" id="WP_003615026.1">
    <property type="nucleotide sequence ID" value="NZ_BJLO01000072.1"/>
</dbReference>
<keyword evidence="9 11" id="KW-0413">Isomerase</keyword>
<comment type="cofactor">
    <cofactor evidence="1 11">
        <name>FMN</name>
        <dbReference type="ChEBI" id="CHEBI:58210"/>
    </cofactor>
</comment>
<reference evidence="13" key="1">
    <citation type="submission" date="2018-07" db="EMBL/GenBank/DDBJ databases">
        <authorList>
            <person name="Somerville V."/>
        </authorList>
    </citation>
    <scope>NUCLEOTIDE SEQUENCE</scope>
    <source>
        <strain evidence="13">NWC_2_2</strain>
    </source>
</reference>
<sequence length="341" mass="37427">MSQRSIRKEEHLALTQMFFNAQKTNSFDQVHLLRPALPESQVNLNAVKTTWFGKELAAPFFINAMTGGSEKSRQINRQLGEIANKQQIALALGSASILTKEEDQLESFYVAREANPDGLLFANVNPLTPAKAAAKIVKDLQADALQIHLNVAQEIPMPEGDRDFVWLDRMLEIKEAAGVPVIVKEVGSGLDPVSLQKLQAAGFSWFDIGGAGGTNFAQIENSRNPHPMVYLNDCGLPTALAALLAAPLTKQLIVSGGVRNPLDVFKGLALGGKFVGVANHFLHTLLNEGLDGLDEEIGRWKEELTYLFALYGQGCLPVKQPYYLDLELKNQFDQLKQYAGK</sequence>
<dbReference type="GO" id="GO:0008299">
    <property type="term" value="P:isoprenoid biosynthetic process"/>
    <property type="evidence" value="ECO:0007669"/>
    <property type="project" value="UniProtKB-UniRule"/>
</dbReference>
<keyword evidence="2 11" id="KW-0963">Cytoplasm</keyword>
<feature type="binding site" evidence="11">
    <location>
        <position position="154"/>
    </location>
    <ligand>
        <name>Mg(2+)</name>
        <dbReference type="ChEBI" id="CHEBI:18420"/>
    </ligand>
</feature>
<feature type="binding site" evidence="11">
    <location>
        <position position="123"/>
    </location>
    <ligand>
        <name>FMN</name>
        <dbReference type="ChEBI" id="CHEBI:58210"/>
    </ligand>
</feature>
<keyword evidence="6 11" id="KW-0460">Magnesium</keyword>
<feature type="binding site" evidence="11">
    <location>
        <position position="214"/>
    </location>
    <ligand>
        <name>FMN</name>
        <dbReference type="ChEBI" id="CHEBI:58210"/>
    </ligand>
</feature>
<evidence type="ECO:0000256" key="10">
    <source>
        <dbReference type="ARBA" id="ARBA00025810"/>
    </source>
</evidence>
<evidence type="ECO:0000313" key="13">
    <source>
        <dbReference type="EMBL" id="AZA16204.1"/>
    </source>
</evidence>
<dbReference type="PIRSF" id="PIRSF003314">
    <property type="entry name" value="IPP_isomerase"/>
    <property type="match status" value="1"/>
</dbReference>
<comment type="cofactor">
    <cofactor evidence="11">
        <name>Mg(2+)</name>
        <dbReference type="ChEBI" id="CHEBI:18420"/>
    </cofactor>
</comment>
<accession>A0A1L3JW63</accession>
<feature type="binding site" evidence="11">
    <location>
        <begin position="64"/>
        <end position="66"/>
    </location>
    <ligand>
        <name>FMN</name>
        <dbReference type="ChEBI" id="CHEBI:58210"/>
    </ligand>
</feature>
<evidence type="ECO:0000256" key="8">
    <source>
        <dbReference type="ARBA" id="ARBA00023229"/>
    </source>
</evidence>
<comment type="caution">
    <text evidence="11">Lacks conserved residue(s) required for the propagation of feature annotation.</text>
</comment>
<feature type="binding site" evidence="11">
    <location>
        <position position="153"/>
    </location>
    <ligand>
        <name>substrate</name>
    </ligand>
</feature>
<dbReference type="GO" id="GO:0010181">
    <property type="term" value="F:FMN binding"/>
    <property type="evidence" value="ECO:0007669"/>
    <property type="project" value="UniProtKB-UniRule"/>
</dbReference>
<feature type="domain" description="FMN-dependent dehydrogenase" evidence="12">
    <location>
        <begin position="161"/>
        <end position="312"/>
    </location>
</feature>
<dbReference type="InterPro" id="IPR013785">
    <property type="entry name" value="Aldolase_TIM"/>
</dbReference>
<dbReference type="GO" id="GO:0004452">
    <property type="term" value="F:isopentenyl-diphosphate delta-isomerase activity"/>
    <property type="evidence" value="ECO:0007669"/>
    <property type="project" value="UniProtKB-UniRule"/>
</dbReference>
<comment type="cofactor">
    <cofactor evidence="11">
        <name>NADPH</name>
        <dbReference type="ChEBI" id="CHEBI:57783"/>
    </cofactor>
</comment>
<evidence type="ECO:0000256" key="4">
    <source>
        <dbReference type="ARBA" id="ARBA00022643"/>
    </source>
</evidence>
<evidence type="ECO:0000256" key="11">
    <source>
        <dbReference type="HAMAP-Rule" id="MF_00354"/>
    </source>
</evidence>
<dbReference type="InterPro" id="IPR011179">
    <property type="entry name" value="IPdP_isomerase"/>
</dbReference>
<dbReference type="GO" id="GO:0000287">
    <property type="term" value="F:magnesium ion binding"/>
    <property type="evidence" value="ECO:0007669"/>
    <property type="project" value="UniProtKB-UniRule"/>
</dbReference>
<dbReference type="HAMAP" id="MF_00354">
    <property type="entry name" value="Idi_2"/>
    <property type="match status" value="1"/>
</dbReference>
<comment type="subunit">
    <text evidence="10 11">Homooctamer. Dimer of tetramers.</text>
</comment>
<evidence type="ECO:0000259" key="12">
    <source>
        <dbReference type="Pfam" id="PF01070"/>
    </source>
</evidence>
<protein>
    <recommendedName>
        <fullName evidence="11">Isopentenyl-diphosphate delta-isomerase</fullName>
        <shortName evidence="11">IPP isomerase</shortName>
        <ecNumber evidence="11">5.3.3.2</ecNumber>
    </recommendedName>
    <alternativeName>
        <fullName evidence="11">Isopentenyl diphosphate:dimethylallyl diphosphate isomerase</fullName>
    </alternativeName>
    <alternativeName>
        <fullName evidence="11">Isopentenyl pyrophosphate isomerase</fullName>
    </alternativeName>
    <alternativeName>
        <fullName evidence="11">Type 2 isopentenyl diphosphate isomerase</fullName>
        <shortName evidence="11">IDI-2</shortName>
    </alternativeName>
</protein>
<comment type="catalytic activity">
    <reaction evidence="11">
        <text>isopentenyl diphosphate = dimethylallyl diphosphate</text>
        <dbReference type="Rhea" id="RHEA:23284"/>
        <dbReference type="ChEBI" id="CHEBI:57623"/>
        <dbReference type="ChEBI" id="CHEBI:128769"/>
        <dbReference type="EC" id="5.3.3.2"/>
    </reaction>
</comment>
<feature type="binding site" evidence="11">
    <location>
        <begin position="278"/>
        <end position="279"/>
    </location>
    <ligand>
        <name>FMN</name>
        <dbReference type="ChEBI" id="CHEBI:58210"/>
    </ligand>
</feature>
<evidence type="ECO:0000256" key="6">
    <source>
        <dbReference type="ARBA" id="ARBA00022842"/>
    </source>
</evidence>
<keyword evidence="4 11" id="KW-0288">FMN</keyword>
<evidence type="ECO:0000256" key="3">
    <source>
        <dbReference type="ARBA" id="ARBA00022630"/>
    </source>
</evidence>
<evidence type="ECO:0000256" key="5">
    <source>
        <dbReference type="ARBA" id="ARBA00022723"/>
    </source>
</evidence>
<dbReference type="PANTHER" id="PTHR43665:SF1">
    <property type="entry name" value="ISOPENTENYL-DIPHOSPHATE DELTA-ISOMERASE"/>
    <property type="match status" value="1"/>
</dbReference>